<comment type="similarity">
    <text evidence="10 11">Belongs to the TonB-dependent receptor family.</text>
</comment>
<dbReference type="Pfam" id="PF00593">
    <property type="entry name" value="TonB_dep_Rec_b-barrel"/>
    <property type="match status" value="1"/>
</dbReference>
<dbReference type="InterPro" id="IPR039426">
    <property type="entry name" value="TonB-dep_rcpt-like"/>
</dbReference>
<evidence type="ECO:0000256" key="2">
    <source>
        <dbReference type="ARBA" id="ARBA00022448"/>
    </source>
</evidence>
<evidence type="ECO:0000256" key="12">
    <source>
        <dbReference type="SAM" id="SignalP"/>
    </source>
</evidence>
<dbReference type="InterPro" id="IPR037066">
    <property type="entry name" value="Plug_dom_sf"/>
</dbReference>
<dbReference type="Pfam" id="PF07715">
    <property type="entry name" value="Plug"/>
    <property type="match status" value="1"/>
</dbReference>
<evidence type="ECO:0000256" key="6">
    <source>
        <dbReference type="ARBA" id="ARBA00023077"/>
    </source>
</evidence>
<sequence length="715" mass="78527">MKKTATALFSLLLAISALNAQGQTKTYDISGTVVDSLSSEPLPGVYVTAGSKGGQTNGDGHYVIKNVPAGKVTLKTMYYSSYPTATREIELTGDTTVDFILAEQIFNINEVVVTGTRTEKRLAEAPVLTTVIGEREIEKAGSVSMLESLQDNIPGIVISPNAMGNNMRIKGLNSRYILMLVDGERLVSEGAGGNVNLDQIDVNNIERIEMINGAASALYGSNAVGAVINVITKKPVHKFEADANASWANHNTWRTRLSAGTNLKKFSARASGFRNSSDGFGGDGEGAYAAAYEDYGATLNMGYRPTDRSDVNVVGRFFSHETFNPTGSMNASHALSHNLSLGANGGLSSADKRNSMRLSVNFDKYFDYEVLEKKNDTKNKDNTSSYISARFIDTFIPTAKWELIGGLEYNHEENFATSTLGATPTTKTLDDANVFAQAEYEILKNFDAVAGARYTYNSQFGSAFTPKLSLMYEVAEWRFRGGVGTAFRAPSIKELYYDFDHQGMFWVYGNPDLKAEKGLYSSLSAEYTEGLLNVSVSAYYNNINNKITQYDVINAAGGNEKYYKNVSSATLRGIDVTFSYLFSKHLAVRANYSFCDAVDNSTGLQLEDNVKHSGTVSLTWNGRIARSPFSLQIAGRMNSPKLYQQIITGSDGSQTVSMEESDPYSIWKIVLVKPFRINKHTIEVTFKVDNLFNFREASFVDPGRQFLIGIRYAFK</sequence>
<dbReference type="InterPro" id="IPR000531">
    <property type="entry name" value="Beta-barrel_TonB"/>
</dbReference>
<dbReference type="EMBL" id="JRGF01000001">
    <property type="protein sequence ID" value="KHE42993.1"/>
    <property type="molecule type" value="Genomic_DNA"/>
</dbReference>
<evidence type="ECO:0000256" key="10">
    <source>
        <dbReference type="PROSITE-ProRule" id="PRU01360"/>
    </source>
</evidence>
<dbReference type="Gene3D" id="2.60.40.1120">
    <property type="entry name" value="Carboxypeptidase-like, regulatory domain"/>
    <property type="match status" value="1"/>
</dbReference>
<comment type="subcellular location">
    <subcellularLocation>
        <location evidence="1 10">Cell outer membrane</location>
        <topology evidence="1 10">Multi-pass membrane protein</topology>
    </subcellularLocation>
</comment>
<evidence type="ECO:0000256" key="1">
    <source>
        <dbReference type="ARBA" id="ARBA00004571"/>
    </source>
</evidence>
<evidence type="ECO:0000256" key="11">
    <source>
        <dbReference type="RuleBase" id="RU003357"/>
    </source>
</evidence>
<evidence type="ECO:0000256" key="7">
    <source>
        <dbReference type="ARBA" id="ARBA00023136"/>
    </source>
</evidence>
<dbReference type="Gene3D" id="2.40.170.20">
    <property type="entry name" value="TonB-dependent receptor, beta-barrel domain"/>
    <property type="match status" value="1"/>
</dbReference>
<dbReference type="InterPro" id="IPR036942">
    <property type="entry name" value="Beta-barrel_TonB_sf"/>
</dbReference>
<evidence type="ECO:0000256" key="8">
    <source>
        <dbReference type="ARBA" id="ARBA00023170"/>
    </source>
</evidence>
<accession>A0ABR4YMM0</accession>
<evidence type="ECO:0000256" key="9">
    <source>
        <dbReference type="ARBA" id="ARBA00023237"/>
    </source>
</evidence>
<dbReference type="SUPFAM" id="SSF56935">
    <property type="entry name" value="Porins"/>
    <property type="match status" value="1"/>
</dbReference>
<keyword evidence="5 12" id="KW-0732">Signal</keyword>
<feature type="domain" description="TonB-dependent receptor plug" evidence="14">
    <location>
        <begin position="123"/>
        <end position="227"/>
    </location>
</feature>
<comment type="caution">
    <text evidence="15">The sequence shown here is derived from an EMBL/GenBank/DDBJ whole genome shotgun (WGS) entry which is preliminary data.</text>
</comment>
<dbReference type="InterPro" id="IPR008969">
    <property type="entry name" value="CarboxyPept-like_regulatory"/>
</dbReference>
<evidence type="ECO:0000259" key="14">
    <source>
        <dbReference type="Pfam" id="PF07715"/>
    </source>
</evidence>
<evidence type="ECO:0000256" key="5">
    <source>
        <dbReference type="ARBA" id="ARBA00022729"/>
    </source>
</evidence>
<evidence type="ECO:0000256" key="3">
    <source>
        <dbReference type="ARBA" id="ARBA00022452"/>
    </source>
</evidence>
<gene>
    <name evidence="15" type="ORF">LG35_00595</name>
</gene>
<reference evidence="15 16" key="1">
    <citation type="submission" date="2014-09" db="EMBL/GenBank/DDBJ databases">
        <title>Alistipes sp. 627, sp. nov., a novel member of the family Rikenellaceae isolated from human faeces.</title>
        <authorList>
            <person name="Shkoporov A.N."/>
            <person name="Chaplin A.V."/>
            <person name="Motuzova O.V."/>
            <person name="Kafarskaia L.I."/>
            <person name="Khokhlova E.V."/>
            <person name="Efimov B.A."/>
        </authorList>
    </citation>
    <scope>NUCLEOTIDE SEQUENCE [LARGE SCALE GENOMIC DNA]</scope>
    <source>
        <strain evidence="15 16">627</strain>
    </source>
</reference>
<dbReference type="InterPro" id="IPR012910">
    <property type="entry name" value="Plug_dom"/>
</dbReference>
<dbReference type="CDD" id="cd01347">
    <property type="entry name" value="ligand_gated_channel"/>
    <property type="match status" value="1"/>
</dbReference>
<evidence type="ECO:0000313" key="15">
    <source>
        <dbReference type="EMBL" id="KHE42993.1"/>
    </source>
</evidence>
<name>A0ABR4YMM0_9BACT</name>
<dbReference type="PROSITE" id="PS52016">
    <property type="entry name" value="TONB_DEPENDENT_REC_3"/>
    <property type="match status" value="1"/>
</dbReference>
<evidence type="ECO:0000259" key="13">
    <source>
        <dbReference type="Pfam" id="PF00593"/>
    </source>
</evidence>
<dbReference type="RefSeq" id="WP_035471221.1">
    <property type="nucleotide sequence ID" value="NZ_JRGF01000001.1"/>
</dbReference>
<keyword evidence="6 11" id="KW-0798">TonB box</keyword>
<proteinExistence type="inferred from homology"/>
<evidence type="ECO:0008006" key="17">
    <source>
        <dbReference type="Google" id="ProtNLM"/>
    </source>
</evidence>
<evidence type="ECO:0000256" key="4">
    <source>
        <dbReference type="ARBA" id="ARBA00022692"/>
    </source>
</evidence>
<feature type="chain" id="PRO_5045163637" description="TonB-dependent receptor" evidence="12">
    <location>
        <begin position="21"/>
        <end position="715"/>
    </location>
</feature>
<keyword evidence="7 10" id="KW-0472">Membrane</keyword>
<evidence type="ECO:0000313" key="16">
    <source>
        <dbReference type="Proteomes" id="UP000030889"/>
    </source>
</evidence>
<keyword evidence="2 10" id="KW-0813">Transport</keyword>
<protein>
    <recommendedName>
        <fullName evidence="17">TonB-dependent receptor</fullName>
    </recommendedName>
</protein>
<dbReference type="PANTHER" id="PTHR30069">
    <property type="entry name" value="TONB-DEPENDENT OUTER MEMBRANE RECEPTOR"/>
    <property type="match status" value="1"/>
</dbReference>
<dbReference type="Proteomes" id="UP000030889">
    <property type="component" value="Unassembled WGS sequence"/>
</dbReference>
<keyword evidence="9 10" id="KW-0998">Cell outer membrane</keyword>
<keyword evidence="16" id="KW-1185">Reference proteome</keyword>
<organism evidence="15 16">
    <name type="scientific">Alistipes inops</name>
    <dbReference type="NCBI Taxonomy" id="1501391"/>
    <lineage>
        <taxon>Bacteria</taxon>
        <taxon>Pseudomonadati</taxon>
        <taxon>Bacteroidota</taxon>
        <taxon>Bacteroidia</taxon>
        <taxon>Bacteroidales</taxon>
        <taxon>Rikenellaceae</taxon>
        <taxon>Alistipes</taxon>
    </lineage>
</organism>
<dbReference type="Pfam" id="PF13715">
    <property type="entry name" value="CarbopepD_reg_2"/>
    <property type="match status" value="1"/>
</dbReference>
<dbReference type="Gene3D" id="2.170.130.10">
    <property type="entry name" value="TonB-dependent receptor, plug domain"/>
    <property type="match status" value="1"/>
</dbReference>
<keyword evidence="8" id="KW-0675">Receptor</keyword>
<dbReference type="SUPFAM" id="SSF49464">
    <property type="entry name" value="Carboxypeptidase regulatory domain-like"/>
    <property type="match status" value="1"/>
</dbReference>
<keyword evidence="4 10" id="KW-0812">Transmembrane</keyword>
<feature type="signal peptide" evidence="12">
    <location>
        <begin position="1"/>
        <end position="20"/>
    </location>
</feature>
<dbReference type="PANTHER" id="PTHR30069:SF29">
    <property type="entry name" value="HEMOGLOBIN AND HEMOGLOBIN-HAPTOGLOBIN-BINDING PROTEIN 1-RELATED"/>
    <property type="match status" value="1"/>
</dbReference>
<keyword evidence="3 10" id="KW-1134">Transmembrane beta strand</keyword>
<feature type="domain" description="TonB-dependent receptor-like beta-barrel" evidence="13">
    <location>
        <begin position="273"/>
        <end position="691"/>
    </location>
</feature>